<gene>
    <name evidence="1" type="ORF">CV103_13045</name>
</gene>
<comment type="caution">
    <text evidence="1">The sequence shown here is derived from an EMBL/GenBank/DDBJ whole genome shotgun (WGS) entry which is preliminary data.</text>
</comment>
<dbReference type="PANTHER" id="PTHR38733">
    <property type="entry name" value="PROTEIN MCRC"/>
    <property type="match status" value="1"/>
</dbReference>
<organism evidence="1 2">
    <name type="scientific">Edaphosphingomonas fennica</name>
    <dbReference type="NCBI Taxonomy" id="114404"/>
    <lineage>
        <taxon>Bacteria</taxon>
        <taxon>Pseudomonadati</taxon>
        <taxon>Pseudomonadota</taxon>
        <taxon>Alphaproteobacteria</taxon>
        <taxon>Sphingomonadales</taxon>
        <taxon>Rhizorhabdaceae</taxon>
        <taxon>Edaphosphingomonas</taxon>
    </lineage>
</organism>
<proteinExistence type="predicted"/>
<dbReference type="RefSeq" id="WP_107395169.1">
    <property type="nucleotide sequence ID" value="NZ_PHHF01000052.1"/>
</dbReference>
<keyword evidence="2" id="KW-1185">Reference proteome</keyword>
<dbReference type="Pfam" id="PF10117">
    <property type="entry name" value="McrBC"/>
    <property type="match status" value="1"/>
</dbReference>
<dbReference type="AlphaFoldDB" id="A0A2T4HUV2"/>
<dbReference type="EMBL" id="PHHF01000052">
    <property type="protein sequence ID" value="PTD19589.1"/>
    <property type="molecule type" value="Genomic_DNA"/>
</dbReference>
<accession>A0A2T4HUV2</accession>
<evidence type="ECO:0000313" key="2">
    <source>
        <dbReference type="Proteomes" id="UP000241206"/>
    </source>
</evidence>
<dbReference type="InterPro" id="IPR019292">
    <property type="entry name" value="McrC"/>
</dbReference>
<name>A0A2T4HUV2_9SPHN</name>
<dbReference type="PANTHER" id="PTHR38733:SF1">
    <property type="entry name" value="TYPE IV METHYL-DIRECTED RESTRICTION ENZYME ECOKMCRBC"/>
    <property type="match status" value="1"/>
</dbReference>
<protein>
    <submittedName>
        <fullName evidence="1">Calmodulin-binding protein</fullName>
    </submittedName>
</protein>
<sequence length="435" mass="48067">MTHRSVSEWGRVPIGAQGFTAEEADALVAAARMHPLGGEDGAGILSDHRHYLRAGQMVGVLAAPGCSLEILPKVDRDAPDEDAPSVRRRLIGLLDLALGLEIGAGASASIGRGAENLLEILIRIFAERLLAEARCGLPRRYLPHEEDLSVVRGRIDLVRQFTHHAVRPDRLACRYDQLSSDIPLLQIMKAAVRTLRGLSRSPETQRLLDELRFLLADVRDIPLSALPWDRVRIDRTNRRWESLHAMASLLVRRDWQATGHDRHAQHGISLLFPMNDLFEASVATLLRRALAGSGIEVVAQGGLRYCLGDWSADEDCSGDLFQTRPDLMFRRGGEIVAIIDTKWKCLAADPLDRKRGVSQADVYQMMAYARLYRCDRLMLLYPARPGTPPASISRFGLDGGREMLALGEVDLASALPEAQRRLAGLVEQLSLVPAL</sequence>
<reference evidence="1 2" key="1">
    <citation type="submission" date="2017-11" db="EMBL/GenBank/DDBJ databases">
        <title>Sphingomonas oleivorans sp. nov., isolated from oil-contaminated soil.</title>
        <authorList>
            <person name="Wang L."/>
            <person name="Chen L."/>
        </authorList>
    </citation>
    <scope>NUCLEOTIDE SEQUENCE [LARGE SCALE GENOMIC DNA]</scope>
    <source>
        <strain evidence="1 2">K101</strain>
    </source>
</reference>
<dbReference type="Proteomes" id="UP000241206">
    <property type="component" value="Unassembled WGS sequence"/>
</dbReference>
<evidence type="ECO:0000313" key="1">
    <source>
        <dbReference type="EMBL" id="PTD19589.1"/>
    </source>
</evidence>